<dbReference type="EMBL" id="CP003345">
    <property type="protein sequence ID" value="AFM03010.1"/>
    <property type="molecule type" value="Genomic_DNA"/>
</dbReference>
<dbReference type="Pfam" id="PF19953">
    <property type="entry name" value="EACC1"/>
    <property type="match status" value="1"/>
</dbReference>
<organism evidence="1 2">
    <name type="scientific">Bernardetia litoralis (strain ATCC 23117 / DSM 6794 / NBRC 15988 / NCIMB 1366 / Fx l1 / Sio-4)</name>
    <name type="common">Flexibacter litoralis</name>
    <dbReference type="NCBI Taxonomy" id="880071"/>
    <lineage>
        <taxon>Bacteria</taxon>
        <taxon>Pseudomonadati</taxon>
        <taxon>Bacteroidota</taxon>
        <taxon>Cytophagia</taxon>
        <taxon>Cytophagales</taxon>
        <taxon>Bernardetiaceae</taxon>
        <taxon>Bernardetia</taxon>
    </lineage>
</organism>
<protein>
    <submittedName>
        <fullName evidence="1">Uncharacterized protein</fullName>
    </submittedName>
</protein>
<dbReference type="OrthoDB" id="9900137at2"/>
<evidence type="ECO:0000313" key="2">
    <source>
        <dbReference type="Proteomes" id="UP000006054"/>
    </source>
</evidence>
<reference evidence="2" key="1">
    <citation type="submission" date="2012-06" db="EMBL/GenBank/DDBJ databases">
        <title>The complete genome of Flexibacter litoralis DSM 6794.</title>
        <authorList>
            <person name="Lucas S."/>
            <person name="Copeland A."/>
            <person name="Lapidus A."/>
            <person name="Glavina del Rio T."/>
            <person name="Dalin E."/>
            <person name="Tice H."/>
            <person name="Bruce D."/>
            <person name="Goodwin L."/>
            <person name="Pitluck S."/>
            <person name="Peters L."/>
            <person name="Ovchinnikova G."/>
            <person name="Lu M."/>
            <person name="Kyrpides N."/>
            <person name="Mavromatis K."/>
            <person name="Ivanova N."/>
            <person name="Brettin T."/>
            <person name="Detter J.C."/>
            <person name="Han C."/>
            <person name="Larimer F."/>
            <person name="Land M."/>
            <person name="Hauser L."/>
            <person name="Markowitz V."/>
            <person name="Cheng J.-F."/>
            <person name="Hugenholtz P."/>
            <person name="Woyke T."/>
            <person name="Wu D."/>
            <person name="Spring S."/>
            <person name="Lang E."/>
            <person name="Kopitz M."/>
            <person name="Brambilla E."/>
            <person name="Klenk H.-P."/>
            <person name="Eisen J.A."/>
        </authorList>
    </citation>
    <scope>NUCLEOTIDE SEQUENCE [LARGE SCALE GENOMIC DNA]</scope>
    <source>
        <strain evidence="2">ATCC 23117 / DSM 6794 / NBRC 15988 / NCIMB 1366 / Sio-4</strain>
    </source>
</reference>
<sequence length="123" mass="13891">MNTLKIHVLADEESSKEAKNLKNWLENDEDLDYQKIKQERAELKEDEAGGVMEATLAVVLGAPAVVQLVKALQTWFTQKEQTKRGEEITVEFEKSDGTKFKVNAKQLNDQSAELIRELASLSK</sequence>
<keyword evidence="2" id="KW-1185">Reference proteome</keyword>
<dbReference type="AlphaFoldDB" id="I4AGC5"/>
<name>I4AGC5_BERLS</name>
<dbReference type="Proteomes" id="UP000006054">
    <property type="component" value="Chromosome"/>
</dbReference>
<dbReference type="RefSeq" id="WP_014796470.1">
    <property type="nucleotide sequence ID" value="NC_018018.1"/>
</dbReference>
<dbReference type="HOGENOM" id="CLU_2011872_0_0_10"/>
<dbReference type="InterPro" id="IPR045428">
    <property type="entry name" value="EACC1"/>
</dbReference>
<dbReference type="STRING" id="880071.Fleli_0543"/>
<proteinExistence type="predicted"/>
<accession>I4AGC5</accession>
<gene>
    <name evidence="1" type="ordered locus">Fleli_0543</name>
</gene>
<dbReference type="KEGG" id="fli:Fleli_0543"/>
<evidence type="ECO:0000313" key="1">
    <source>
        <dbReference type="EMBL" id="AFM03010.1"/>
    </source>
</evidence>